<evidence type="ECO:0000313" key="3">
    <source>
        <dbReference type="Proteomes" id="UP000525652"/>
    </source>
</evidence>
<protein>
    <submittedName>
        <fullName evidence="2">Uncharacterized protein</fullName>
    </submittedName>
</protein>
<proteinExistence type="predicted"/>
<comment type="caution">
    <text evidence="2">The sequence shown here is derived from an EMBL/GenBank/DDBJ whole genome shotgun (WGS) entry which is preliminary data.</text>
</comment>
<organism evidence="2 3">
    <name type="scientific">Puniceicoccus vermicola</name>
    <dbReference type="NCBI Taxonomy" id="388746"/>
    <lineage>
        <taxon>Bacteria</taxon>
        <taxon>Pseudomonadati</taxon>
        <taxon>Verrucomicrobiota</taxon>
        <taxon>Opitutia</taxon>
        <taxon>Puniceicoccales</taxon>
        <taxon>Puniceicoccaceae</taxon>
        <taxon>Puniceicoccus</taxon>
    </lineage>
</organism>
<feature type="signal peptide" evidence="1">
    <location>
        <begin position="1"/>
        <end position="19"/>
    </location>
</feature>
<dbReference type="AlphaFoldDB" id="A0A7X1B2Q9"/>
<gene>
    <name evidence="2" type="ORF">H5P30_21250</name>
</gene>
<sequence>MFSLRQIVAVLIACHSALALPSVTISSHGILGNSGHSGQTQVRFGVGEDRPQNSLYGLGLDGEGFLWNFAGPFTINRYAQDGRMMATFHLPKEMGTGPKSITVVDDRVIILANQQLWMLPIASASGAAPERIALDIKVEAISLSPVGRKLALIGDDRDLFVWDAHTGDVTHYLPLPLKYDGQVVRGDTILLLPDGGLLVDGQLRVDPDGGLTMIEGMPTRFTQWVNGSVYSYTWHMSIHRLQADGTPHPGVVYGGKSGAFLGRLHEDGEVDMPSGLVHLGGARYAVTSDIGVIHLLLWDPQKRFFTATRRIGAIYRESGLGVDRQGRVWWNTGYWDWSDGPAHTLRNTTYTTEADGWQLVFNSSDAMSGLSYRRNAPILLLGPVDFDRERFDAGVSRYSLPSHVTGAALLEQSGEETVAVVDAKGLGALLPINNIGGLRSAPRPFRLQLKIAAHSITSLAVTSDGSLFAADGDELIGLKREGDVFYETSRSDRWLGSGGDCFGAGIYIASDGQNLWVSDPVNQRIVLLEVLPDGNLSKLGVFSGDPMIGHLSEPRRIAASGGRAVVMDSGNQRLVKLQVHRMAED</sequence>
<keyword evidence="1" id="KW-0732">Signal</keyword>
<keyword evidence="3" id="KW-1185">Reference proteome</keyword>
<dbReference type="SUPFAM" id="SSF63829">
    <property type="entry name" value="Calcium-dependent phosphotriesterase"/>
    <property type="match status" value="1"/>
</dbReference>
<dbReference type="RefSeq" id="WP_185694927.1">
    <property type="nucleotide sequence ID" value="NZ_JACHVA010000143.1"/>
</dbReference>
<dbReference type="Gene3D" id="2.120.10.30">
    <property type="entry name" value="TolB, C-terminal domain"/>
    <property type="match status" value="1"/>
</dbReference>
<name>A0A7X1B2Q9_9BACT</name>
<dbReference type="InterPro" id="IPR011042">
    <property type="entry name" value="6-blade_b-propeller_TolB-like"/>
</dbReference>
<dbReference type="Proteomes" id="UP000525652">
    <property type="component" value="Unassembled WGS sequence"/>
</dbReference>
<feature type="chain" id="PRO_5030859696" evidence="1">
    <location>
        <begin position="20"/>
        <end position="585"/>
    </location>
</feature>
<dbReference type="SUPFAM" id="SSF69322">
    <property type="entry name" value="Tricorn protease domain 2"/>
    <property type="match status" value="1"/>
</dbReference>
<reference evidence="2 3" key="1">
    <citation type="submission" date="2020-07" db="EMBL/GenBank/DDBJ databases">
        <authorList>
            <person name="Feng X."/>
        </authorList>
    </citation>
    <scope>NUCLEOTIDE SEQUENCE [LARGE SCALE GENOMIC DNA]</scope>
    <source>
        <strain evidence="2 3">JCM14086</strain>
    </source>
</reference>
<dbReference type="EMBL" id="JACHVA010000143">
    <property type="protein sequence ID" value="MBC2604314.1"/>
    <property type="molecule type" value="Genomic_DNA"/>
</dbReference>
<evidence type="ECO:0000256" key="1">
    <source>
        <dbReference type="SAM" id="SignalP"/>
    </source>
</evidence>
<accession>A0A7X1B2Q9</accession>
<evidence type="ECO:0000313" key="2">
    <source>
        <dbReference type="EMBL" id="MBC2604314.1"/>
    </source>
</evidence>